<dbReference type="STRING" id="578942.SAMN05216289_13919"/>
<dbReference type="Pfam" id="PF01203">
    <property type="entry name" value="T2SSN"/>
    <property type="match status" value="1"/>
</dbReference>
<protein>
    <recommendedName>
        <fullName evidence="3">Type II secretion system protein N</fullName>
    </recommendedName>
    <alternativeName>
        <fullName evidence="10">General secretion pathway protein N</fullName>
    </alternativeName>
</protein>
<dbReference type="GO" id="GO:0015627">
    <property type="term" value="C:type II protein secretion system complex"/>
    <property type="evidence" value="ECO:0007669"/>
    <property type="project" value="InterPro"/>
</dbReference>
<evidence type="ECO:0000256" key="7">
    <source>
        <dbReference type="ARBA" id="ARBA00022692"/>
    </source>
</evidence>
<comment type="subcellular location">
    <subcellularLocation>
        <location evidence="1">Cell inner membrane</location>
    </subcellularLocation>
</comment>
<evidence type="ECO:0000256" key="2">
    <source>
        <dbReference type="ARBA" id="ARBA00007208"/>
    </source>
</evidence>
<evidence type="ECO:0000256" key="6">
    <source>
        <dbReference type="ARBA" id="ARBA00022519"/>
    </source>
</evidence>
<keyword evidence="8" id="KW-0653">Protein transport</keyword>
<evidence type="ECO:0000313" key="11">
    <source>
        <dbReference type="EMBL" id="SFN62986.1"/>
    </source>
</evidence>
<keyword evidence="6" id="KW-0997">Cell inner membrane</keyword>
<keyword evidence="5" id="KW-1003">Cell membrane</keyword>
<evidence type="ECO:0000256" key="10">
    <source>
        <dbReference type="ARBA" id="ARBA00030772"/>
    </source>
</evidence>
<dbReference type="GO" id="GO:0005886">
    <property type="term" value="C:plasma membrane"/>
    <property type="evidence" value="ECO:0007669"/>
    <property type="project" value="UniProtKB-SubCell"/>
</dbReference>
<sequence>MMKIVKWLFALLALLVVIIGVVAWTMPADVAYRYLAPKLGPVSLVGIRGTVWDGHADGVSVFGRDLGELDWRIDKAPLLTRSVHADLRIRGADIDTSGLVERGSDGRLTARDVRFRVPASLFSPALDLPSLKLLGTVTGTFAEATLSNGMLTDARGDARWTDAGVTGTAEARFSDIIAEFASRPDGSIGGTVADDGKGNLEVNGSFGISATGFQAEAFLSARNDDPRVQEALRYIGELQADGSSHLLITGQLFKLF</sequence>
<keyword evidence="12" id="KW-1185">Reference proteome</keyword>
<evidence type="ECO:0000313" key="12">
    <source>
        <dbReference type="Proteomes" id="UP000198575"/>
    </source>
</evidence>
<accession>A0A1I5AKG0</accession>
<proteinExistence type="inferred from homology"/>
<organism evidence="11 12">
    <name type="scientific">Dokdonella immobilis</name>
    <dbReference type="NCBI Taxonomy" id="578942"/>
    <lineage>
        <taxon>Bacteria</taxon>
        <taxon>Pseudomonadati</taxon>
        <taxon>Pseudomonadota</taxon>
        <taxon>Gammaproteobacteria</taxon>
        <taxon>Lysobacterales</taxon>
        <taxon>Rhodanobacteraceae</taxon>
        <taxon>Dokdonella</taxon>
    </lineage>
</organism>
<evidence type="ECO:0000256" key="5">
    <source>
        <dbReference type="ARBA" id="ARBA00022475"/>
    </source>
</evidence>
<name>A0A1I5AKG0_9GAMM</name>
<comment type="similarity">
    <text evidence="2">Belongs to the GSP N family.</text>
</comment>
<evidence type="ECO:0000256" key="9">
    <source>
        <dbReference type="ARBA" id="ARBA00023136"/>
    </source>
</evidence>
<dbReference type="InterPro" id="IPR022792">
    <property type="entry name" value="T2SS_protein-GspN"/>
</dbReference>
<dbReference type="EMBL" id="FOVF01000039">
    <property type="protein sequence ID" value="SFN62986.1"/>
    <property type="molecule type" value="Genomic_DNA"/>
</dbReference>
<evidence type="ECO:0000256" key="4">
    <source>
        <dbReference type="ARBA" id="ARBA00022448"/>
    </source>
</evidence>
<dbReference type="OrthoDB" id="5959533at2"/>
<dbReference type="AlphaFoldDB" id="A0A1I5AKG0"/>
<reference evidence="11 12" key="1">
    <citation type="submission" date="2016-10" db="EMBL/GenBank/DDBJ databases">
        <authorList>
            <person name="de Groot N.N."/>
        </authorList>
    </citation>
    <scope>NUCLEOTIDE SEQUENCE [LARGE SCALE GENOMIC DNA]</scope>
    <source>
        <strain evidence="11 12">CGMCC 1.7659</strain>
    </source>
</reference>
<evidence type="ECO:0000256" key="8">
    <source>
        <dbReference type="ARBA" id="ARBA00022927"/>
    </source>
</evidence>
<evidence type="ECO:0000256" key="3">
    <source>
        <dbReference type="ARBA" id="ARBA00021563"/>
    </source>
</evidence>
<keyword evidence="9" id="KW-0472">Membrane</keyword>
<keyword evidence="4" id="KW-0813">Transport</keyword>
<dbReference type="Proteomes" id="UP000198575">
    <property type="component" value="Unassembled WGS sequence"/>
</dbReference>
<gene>
    <name evidence="11" type="ORF">SAMN05216289_13919</name>
</gene>
<keyword evidence="7" id="KW-0812">Transmembrane</keyword>
<evidence type="ECO:0000256" key="1">
    <source>
        <dbReference type="ARBA" id="ARBA00004533"/>
    </source>
</evidence>
<dbReference type="GO" id="GO:0015628">
    <property type="term" value="P:protein secretion by the type II secretion system"/>
    <property type="evidence" value="ECO:0007669"/>
    <property type="project" value="InterPro"/>
</dbReference>